<dbReference type="GO" id="GO:0047617">
    <property type="term" value="F:fatty acyl-CoA hydrolase activity"/>
    <property type="evidence" value="ECO:0007669"/>
    <property type="project" value="TreeGrafter"/>
</dbReference>
<name>A0A6I6GRQ3_9BACT</name>
<comment type="similarity">
    <text evidence="1">Belongs to the 4-hydroxybenzoyl-CoA thioesterase family.</text>
</comment>
<reference evidence="3 4" key="1">
    <citation type="submission" date="2019-11" db="EMBL/GenBank/DDBJ databases">
        <authorList>
            <person name="Im W.T."/>
        </authorList>
    </citation>
    <scope>NUCLEOTIDE SEQUENCE [LARGE SCALE GENOMIC DNA]</scope>
    <source>
        <strain evidence="3 4">SB-02</strain>
    </source>
</reference>
<dbReference type="SUPFAM" id="SSF54637">
    <property type="entry name" value="Thioesterase/thiol ester dehydrase-isomerase"/>
    <property type="match status" value="1"/>
</dbReference>
<dbReference type="Proteomes" id="UP000426027">
    <property type="component" value="Chromosome"/>
</dbReference>
<gene>
    <name evidence="3" type="ORF">GLV81_06495</name>
</gene>
<evidence type="ECO:0000313" key="4">
    <source>
        <dbReference type="Proteomes" id="UP000426027"/>
    </source>
</evidence>
<dbReference type="NCBIfam" id="TIGR00051">
    <property type="entry name" value="YbgC/FadM family acyl-CoA thioesterase"/>
    <property type="match status" value="1"/>
</dbReference>
<sequence length="139" mass="16205">MYTHSTQIRIHYALTDQMGVVYYGNYAQFFEIARTEAIRQLGFTYKELEAMGVMMPVSDMHIHYRKPIRYDELITVSVTVKEWPIGKKITFHGEIHNEAGERCTMSDITLYFVDAKTMRPIQMPDALVTVLQPFFENAD</sequence>
<accession>A0A6I6GRQ3</accession>
<proteinExistence type="inferred from homology"/>
<dbReference type="InterPro" id="IPR050563">
    <property type="entry name" value="4-hydroxybenzoyl-CoA_TE"/>
</dbReference>
<dbReference type="EMBL" id="CP046566">
    <property type="protein sequence ID" value="QGW27789.1"/>
    <property type="molecule type" value="Genomic_DNA"/>
</dbReference>
<dbReference type="Pfam" id="PF13279">
    <property type="entry name" value="4HBT_2"/>
    <property type="match status" value="1"/>
</dbReference>
<dbReference type="PIRSF" id="PIRSF003230">
    <property type="entry name" value="YbgC"/>
    <property type="match status" value="1"/>
</dbReference>
<evidence type="ECO:0000256" key="1">
    <source>
        <dbReference type="ARBA" id="ARBA00005953"/>
    </source>
</evidence>
<dbReference type="KEGG" id="fls:GLV81_06495"/>
<dbReference type="InterPro" id="IPR029069">
    <property type="entry name" value="HotDog_dom_sf"/>
</dbReference>
<dbReference type="AlphaFoldDB" id="A0A6I6GRQ3"/>
<evidence type="ECO:0000313" key="3">
    <source>
        <dbReference type="EMBL" id="QGW27789.1"/>
    </source>
</evidence>
<dbReference type="EC" id="3.1.2.-" evidence="3"/>
<protein>
    <submittedName>
        <fullName evidence="3">YbgC/FadM family acyl-CoA thioesterase</fullName>
        <ecNumber evidence="3">3.1.2.-</ecNumber>
    </submittedName>
</protein>
<dbReference type="Gene3D" id="3.10.129.10">
    <property type="entry name" value="Hotdog Thioesterase"/>
    <property type="match status" value="1"/>
</dbReference>
<dbReference type="CDD" id="cd00586">
    <property type="entry name" value="4HBT"/>
    <property type="match status" value="1"/>
</dbReference>
<keyword evidence="4" id="KW-1185">Reference proteome</keyword>
<dbReference type="InterPro" id="IPR006684">
    <property type="entry name" value="YbgC/YbaW"/>
</dbReference>
<dbReference type="RefSeq" id="WP_157477883.1">
    <property type="nucleotide sequence ID" value="NZ_CP046566.1"/>
</dbReference>
<evidence type="ECO:0000256" key="2">
    <source>
        <dbReference type="ARBA" id="ARBA00022801"/>
    </source>
</evidence>
<keyword evidence="2 3" id="KW-0378">Hydrolase</keyword>
<organism evidence="3 4">
    <name type="scientific">Phnomibacter ginsenosidimutans</name>
    <dbReference type="NCBI Taxonomy" id="2676868"/>
    <lineage>
        <taxon>Bacteria</taxon>
        <taxon>Pseudomonadati</taxon>
        <taxon>Bacteroidota</taxon>
        <taxon>Chitinophagia</taxon>
        <taxon>Chitinophagales</taxon>
        <taxon>Chitinophagaceae</taxon>
        <taxon>Phnomibacter</taxon>
    </lineage>
</organism>
<dbReference type="PANTHER" id="PTHR31793">
    <property type="entry name" value="4-HYDROXYBENZOYL-COA THIOESTERASE FAMILY MEMBER"/>
    <property type="match status" value="1"/>
</dbReference>
<dbReference type="PANTHER" id="PTHR31793:SF27">
    <property type="entry name" value="NOVEL THIOESTERASE SUPERFAMILY DOMAIN AND SAPOSIN A-TYPE DOMAIN CONTAINING PROTEIN (0610012H03RIK)"/>
    <property type="match status" value="1"/>
</dbReference>